<protein>
    <recommendedName>
        <fullName evidence="4">DUF4402 domain-containing protein</fullName>
    </recommendedName>
</protein>
<proteinExistence type="predicted"/>
<evidence type="ECO:0000313" key="3">
    <source>
        <dbReference type="Proteomes" id="UP001597460"/>
    </source>
</evidence>
<reference evidence="3" key="1">
    <citation type="journal article" date="2019" name="Int. J. Syst. Evol. Microbiol.">
        <title>The Global Catalogue of Microorganisms (GCM) 10K type strain sequencing project: providing services to taxonomists for standard genome sequencing and annotation.</title>
        <authorList>
            <consortium name="The Broad Institute Genomics Platform"/>
            <consortium name="The Broad Institute Genome Sequencing Center for Infectious Disease"/>
            <person name="Wu L."/>
            <person name="Ma J."/>
        </authorList>
    </citation>
    <scope>NUCLEOTIDE SEQUENCE [LARGE SCALE GENOMIC DNA]</scope>
    <source>
        <strain evidence="3">KCTC 52042</strain>
    </source>
</reference>
<organism evidence="2 3">
    <name type="scientific">Gracilimonas halophila</name>
    <dbReference type="NCBI Taxonomy" id="1834464"/>
    <lineage>
        <taxon>Bacteria</taxon>
        <taxon>Pseudomonadati</taxon>
        <taxon>Balneolota</taxon>
        <taxon>Balneolia</taxon>
        <taxon>Balneolales</taxon>
        <taxon>Balneolaceae</taxon>
        <taxon>Gracilimonas</taxon>
    </lineage>
</organism>
<dbReference type="EMBL" id="JBHULI010000024">
    <property type="protein sequence ID" value="MFD2532497.1"/>
    <property type="molecule type" value="Genomic_DNA"/>
</dbReference>
<evidence type="ECO:0000313" key="2">
    <source>
        <dbReference type="EMBL" id="MFD2532497.1"/>
    </source>
</evidence>
<accession>A0ABW5JM44</accession>
<feature type="signal peptide" evidence="1">
    <location>
        <begin position="1"/>
        <end position="23"/>
    </location>
</feature>
<keyword evidence="3" id="KW-1185">Reference proteome</keyword>
<dbReference type="RefSeq" id="WP_390301006.1">
    <property type="nucleotide sequence ID" value="NZ_JBHULI010000024.1"/>
</dbReference>
<name>A0ABW5JM44_9BACT</name>
<feature type="chain" id="PRO_5047305885" description="DUF4402 domain-containing protein" evidence="1">
    <location>
        <begin position="24"/>
        <end position="176"/>
    </location>
</feature>
<keyword evidence="1" id="KW-0732">Signal</keyword>
<evidence type="ECO:0000256" key="1">
    <source>
        <dbReference type="SAM" id="SignalP"/>
    </source>
</evidence>
<sequence>MKTLKTLLSVFAIAAVFSTGAMAQETAEVPVTANVEAALSLTPTAIALGTIQQATSTIDANTNDTATETNLGAGASAGSLQIVGSAGVDVSVSWTNATLDNADNTDPITFTPSVYNGSSSVSSGGTVTLPGPDLSGTVTLNGDITLDVGGTLASPSGTGSYSTANGSAITFTVQYN</sequence>
<comment type="caution">
    <text evidence="2">The sequence shown here is derived from an EMBL/GenBank/DDBJ whole genome shotgun (WGS) entry which is preliminary data.</text>
</comment>
<dbReference type="Proteomes" id="UP001597460">
    <property type="component" value="Unassembled WGS sequence"/>
</dbReference>
<evidence type="ECO:0008006" key="4">
    <source>
        <dbReference type="Google" id="ProtNLM"/>
    </source>
</evidence>
<gene>
    <name evidence="2" type="ORF">ACFSVN_08575</name>
</gene>